<dbReference type="GO" id="GO:0016020">
    <property type="term" value="C:membrane"/>
    <property type="evidence" value="ECO:0007669"/>
    <property type="project" value="UniProtKB-SubCell"/>
</dbReference>
<dbReference type="PANTHER" id="PTHR44067:SF5">
    <property type="entry name" value="EXPRESSED PROTEIN"/>
    <property type="match status" value="1"/>
</dbReference>
<name>A0AAE1WU27_9LAMI</name>
<evidence type="ECO:0000313" key="9">
    <source>
        <dbReference type="Proteomes" id="UP001289374"/>
    </source>
</evidence>
<keyword evidence="9" id="KW-1185">Reference proteome</keyword>
<accession>A0AAE1WU27</accession>
<feature type="region of interest" description="Disordered" evidence="7">
    <location>
        <begin position="1"/>
        <end position="34"/>
    </location>
</feature>
<keyword evidence="3" id="KW-0489">Methyltransferase</keyword>
<comment type="caution">
    <text evidence="8">The sequence shown here is derived from an EMBL/GenBank/DDBJ whole genome shotgun (WGS) entry which is preliminary data.</text>
</comment>
<dbReference type="InterPro" id="IPR004159">
    <property type="entry name" value="Put_SAM_MeTrfase"/>
</dbReference>
<comment type="subcellular location">
    <subcellularLocation>
        <location evidence="6">Endomembrane system</location>
        <topology evidence="6">Single-pass membrane protein</topology>
    </subcellularLocation>
    <subcellularLocation>
        <location evidence="1">Membrane</location>
        <topology evidence="1">Single-pass type II membrane protein</topology>
    </subcellularLocation>
</comment>
<dbReference type="PANTHER" id="PTHR44067">
    <property type="entry name" value="S-ADENOSYL-L-METHIONINE-DEPENDENT METHYLTRANSFERASE SUPERFAMILY PROTEIN-RELATED"/>
    <property type="match status" value="1"/>
</dbReference>
<evidence type="ECO:0000256" key="3">
    <source>
        <dbReference type="ARBA" id="ARBA00022603"/>
    </source>
</evidence>
<organism evidence="8 9">
    <name type="scientific">Sesamum angolense</name>
    <dbReference type="NCBI Taxonomy" id="2727404"/>
    <lineage>
        <taxon>Eukaryota</taxon>
        <taxon>Viridiplantae</taxon>
        <taxon>Streptophyta</taxon>
        <taxon>Embryophyta</taxon>
        <taxon>Tracheophyta</taxon>
        <taxon>Spermatophyta</taxon>
        <taxon>Magnoliopsida</taxon>
        <taxon>eudicotyledons</taxon>
        <taxon>Gunneridae</taxon>
        <taxon>Pentapetalae</taxon>
        <taxon>asterids</taxon>
        <taxon>lamiids</taxon>
        <taxon>Lamiales</taxon>
        <taxon>Pedaliaceae</taxon>
        <taxon>Sesamum</taxon>
    </lineage>
</organism>
<evidence type="ECO:0000313" key="8">
    <source>
        <dbReference type="EMBL" id="KAK4399313.1"/>
    </source>
</evidence>
<evidence type="ECO:0000256" key="1">
    <source>
        <dbReference type="ARBA" id="ARBA00004606"/>
    </source>
</evidence>
<evidence type="ECO:0000256" key="2">
    <source>
        <dbReference type="ARBA" id="ARBA00008361"/>
    </source>
</evidence>
<gene>
    <name evidence="8" type="ORF">Sango_1406800</name>
</gene>
<evidence type="ECO:0008006" key="10">
    <source>
        <dbReference type="Google" id="ProtNLM"/>
    </source>
</evidence>
<protein>
    <recommendedName>
        <fullName evidence="10">Methyltransferase type 11 domain-containing protein</fullName>
    </recommendedName>
</protein>
<reference evidence="8" key="2">
    <citation type="journal article" date="2024" name="Plant">
        <title>Genomic evolution and insights into agronomic trait innovations of Sesamum species.</title>
        <authorList>
            <person name="Miao H."/>
            <person name="Wang L."/>
            <person name="Qu L."/>
            <person name="Liu H."/>
            <person name="Sun Y."/>
            <person name="Le M."/>
            <person name="Wang Q."/>
            <person name="Wei S."/>
            <person name="Zheng Y."/>
            <person name="Lin W."/>
            <person name="Duan Y."/>
            <person name="Cao H."/>
            <person name="Xiong S."/>
            <person name="Wang X."/>
            <person name="Wei L."/>
            <person name="Li C."/>
            <person name="Ma Q."/>
            <person name="Ju M."/>
            <person name="Zhao R."/>
            <person name="Li G."/>
            <person name="Mu C."/>
            <person name="Tian Q."/>
            <person name="Mei H."/>
            <person name="Zhang T."/>
            <person name="Gao T."/>
            <person name="Zhang H."/>
        </authorList>
    </citation>
    <scope>NUCLEOTIDE SEQUENCE</scope>
    <source>
        <strain evidence="8">K16</strain>
    </source>
</reference>
<dbReference type="GO" id="GO:0008168">
    <property type="term" value="F:methyltransferase activity"/>
    <property type="evidence" value="ECO:0007669"/>
    <property type="project" value="UniProtKB-KW"/>
</dbReference>
<dbReference type="SUPFAM" id="SSF53335">
    <property type="entry name" value="S-adenosyl-L-methionine-dependent methyltransferases"/>
    <property type="match status" value="1"/>
</dbReference>
<dbReference type="Proteomes" id="UP001289374">
    <property type="component" value="Unassembled WGS sequence"/>
</dbReference>
<dbReference type="AlphaFoldDB" id="A0AAE1WU27"/>
<dbReference type="InterPro" id="IPR029063">
    <property type="entry name" value="SAM-dependent_MTases_sf"/>
</dbReference>
<keyword evidence="3" id="KW-0808">Transferase</keyword>
<dbReference type="GO" id="GO:0032259">
    <property type="term" value="P:methylation"/>
    <property type="evidence" value="ECO:0007669"/>
    <property type="project" value="UniProtKB-KW"/>
</dbReference>
<keyword evidence="5" id="KW-0325">Glycoprotein</keyword>
<dbReference type="EMBL" id="JACGWL010000007">
    <property type="protein sequence ID" value="KAK4399313.1"/>
    <property type="molecule type" value="Genomic_DNA"/>
</dbReference>
<proteinExistence type="inferred from homology"/>
<keyword evidence="4" id="KW-0735">Signal-anchor</keyword>
<sequence length="412" mass="45598">MVTAGLSKFTSRIRQNQPRLAEQQFQKPSFKNNSKDRVLSEELKYLNRAGQKIKKILETDNNGFHHGSKLAPPPSHGCHQHSLPLPPLLHHPIQTPAAAPVPDHLIHQLSTIRATINHLTSLQPPRKPSTAAPAAPSDLLIYTHISPIASSCKDNPALLHQYMNYTPFALCPNDSPLAEDLILRGCHPLPRRRCFSRTPSTTPTSLPIDPFSPLPEKTAILSHHSCKTFSCFAGLKSDMGFDMKVEKSRFLTYKSDLDLPISQLFELAKSAKSVIRLALDIGGGTGTFAAQMKLQNVTVLTTTMNLGAPYNEAVAIRGLVPLHAPLQQRLPVFDGVLDLVRCGHAVNRWIPVTSMEFLFFDVDRVLRGGGYFLLDHFFSKRTDLDKVFTPLIGKLGYKKVKWAVANKTDSSG</sequence>
<comment type="similarity">
    <text evidence="2">Belongs to the methyltransferase superfamily.</text>
</comment>
<evidence type="ECO:0000256" key="6">
    <source>
        <dbReference type="ARBA" id="ARBA00037847"/>
    </source>
</evidence>
<reference evidence="8" key="1">
    <citation type="submission" date="2020-06" db="EMBL/GenBank/DDBJ databases">
        <authorList>
            <person name="Li T."/>
            <person name="Hu X."/>
            <person name="Zhang T."/>
            <person name="Song X."/>
            <person name="Zhang H."/>
            <person name="Dai N."/>
            <person name="Sheng W."/>
            <person name="Hou X."/>
            <person name="Wei L."/>
        </authorList>
    </citation>
    <scope>NUCLEOTIDE SEQUENCE</scope>
    <source>
        <strain evidence="8">K16</strain>
        <tissue evidence="8">Leaf</tissue>
    </source>
</reference>
<evidence type="ECO:0000256" key="4">
    <source>
        <dbReference type="ARBA" id="ARBA00022968"/>
    </source>
</evidence>
<dbReference type="Pfam" id="PF03141">
    <property type="entry name" value="Methyltransf_29"/>
    <property type="match status" value="1"/>
</dbReference>
<evidence type="ECO:0000256" key="7">
    <source>
        <dbReference type="SAM" id="MobiDB-lite"/>
    </source>
</evidence>
<evidence type="ECO:0000256" key="5">
    <source>
        <dbReference type="ARBA" id="ARBA00023180"/>
    </source>
</evidence>
<dbReference type="InterPro" id="IPR053223">
    <property type="entry name" value="Prob_Methyltransferase"/>
</dbReference>
<dbReference type="GO" id="GO:0012505">
    <property type="term" value="C:endomembrane system"/>
    <property type="evidence" value="ECO:0007669"/>
    <property type="project" value="UniProtKB-SubCell"/>
</dbReference>
<keyword evidence="4" id="KW-0812">Transmembrane</keyword>
<feature type="compositionally biased region" description="Polar residues" evidence="7">
    <location>
        <begin position="8"/>
        <end position="32"/>
    </location>
</feature>